<dbReference type="InterPro" id="IPR002502">
    <property type="entry name" value="Amidase_domain"/>
</dbReference>
<evidence type="ECO:0000313" key="6">
    <source>
        <dbReference type="EMBL" id="QHT67747.1"/>
    </source>
</evidence>
<protein>
    <recommendedName>
        <fullName evidence="2">N-acetylmuramoyl-L-alanine amidase</fullName>
        <ecNumber evidence="2">3.5.1.28</ecNumber>
    </recommendedName>
</protein>
<dbReference type="GO" id="GO:0009254">
    <property type="term" value="P:peptidoglycan turnover"/>
    <property type="evidence" value="ECO:0007669"/>
    <property type="project" value="TreeGrafter"/>
</dbReference>
<evidence type="ECO:0000256" key="2">
    <source>
        <dbReference type="ARBA" id="ARBA00011901"/>
    </source>
</evidence>
<dbReference type="GO" id="GO:0009253">
    <property type="term" value="P:peptidoglycan catabolic process"/>
    <property type="evidence" value="ECO:0007669"/>
    <property type="project" value="InterPro"/>
</dbReference>
<feature type="domain" description="N-acetylmuramoyl-L-alanine amidase" evidence="5">
    <location>
        <begin position="10"/>
        <end position="154"/>
    </location>
</feature>
<keyword evidence="4" id="KW-0961">Cell wall biogenesis/degradation</keyword>
<dbReference type="SUPFAM" id="SSF55846">
    <property type="entry name" value="N-acetylmuramoyl-L-alanine amidase-like"/>
    <property type="match status" value="1"/>
</dbReference>
<gene>
    <name evidence="6" type="ORF">GXP67_14450</name>
</gene>
<keyword evidence="7" id="KW-1185">Reference proteome</keyword>
<name>A0A6C0GII0_9BACT</name>
<dbReference type="Gene3D" id="3.40.80.10">
    <property type="entry name" value="Peptidoglycan recognition protein-like"/>
    <property type="match status" value="1"/>
</dbReference>
<dbReference type="CDD" id="cd06583">
    <property type="entry name" value="PGRP"/>
    <property type="match status" value="1"/>
</dbReference>
<dbReference type="RefSeq" id="WP_162443769.1">
    <property type="nucleotide sequence ID" value="NZ_CP048222.1"/>
</dbReference>
<evidence type="ECO:0000259" key="5">
    <source>
        <dbReference type="SMART" id="SM00644"/>
    </source>
</evidence>
<dbReference type="SMART" id="SM00644">
    <property type="entry name" value="Ami_2"/>
    <property type="match status" value="1"/>
</dbReference>
<accession>A0A6C0GII0</accession>
<dbReference type="KEGG" id="rhoz:GXP67_14450"/>
<dbReference type="InterPro" id="IPR036505">
    <property type="entry name" value="Amidase/PGRP_sf"/>
</dbReference>
<organism evidence="6 7">
    <name type="scientific">Rhodocytophaga rosea</name>
    <dbReference type="NCBI Taxonomy" id="2704465"/>
    <lineage>
        <taxon>Bacteria</taxon>
        <taxon>Pseudomonadati</taxon>
        <taxon>Bacteroidota</taxon>
        <taxon>Cytophagia</taxon>
        <taxon>Cytophagales</taxon>
        <taxon>Rhodocytophagaceae</taxon>
        <taxon>Rhodocytophaga</taxon>
    </lineage>
</organism>
<reference evidence="6 7" key="1">
    <citation type="submission" date="2020-01" db="EMBL/GenBank/DDBJ databases">
        <authorList>
            <person name="Kim M.K."/>
        </authorList>
    </citation>
    <scope>NUCLEOTIDE SEQUENCE [LARGE SCALE GENOMIC DNA]</scope>
    <source>
        <strain evidence="6 7">172606-1</strain>
    </source>
</reference>
<dbReference type="InterPro" id="IPR051206">
    <property type="entry name" value="NAMLAA_amidase_2"/>
</dbReference>
<dbReference type="EC" id="3.5.1.28" evidence="2"/>
<dbReference type="GO" id="GO:0008745">
    <property type="term" value="F:N-acetylmuramoyl-L-alanine amidase activity"/>
    <property type="evidence" value="ECO:0007669"/>
    <property type="project" value="UniProtKB-EC"/>
</dbReference>
<dbReference type="GO" id="GO:0071555">
    <property type="term" value="P:cell wall organization"/>
    <property type="evidence" value="ECO:0007669"/>
    <property type="project" value="UniProtKB-KW"/>
</dbReference>
<dbReference type="PANTHER" id="PTHR30417:SF1">
    <property type="entry name" value="N-ACETYLMURAMOYL-L-ALANINE AMIDASE AMID"/>
    <property type="match status" value="1"/>
</dbReference>
<sequence length="262" mass="28695">MITVDKRIPSPNFTPGRRSFKPEAIVIHIMEGTLAGTDSWFANRASKVSAHFGIGSNGTLHQYVEIANTAWHSGRVNNPTWIGIKANGLRAYFNPNYYTIGIEHEGFGMTAWTSAMYNKSAELIAHLCLDHHIPLDRAHIVGHHEIYSVKSCPGHRVDINSLIDLAKQHLTKVINPASPVPIALVPVASTLSIINQSGTVVVNKTLNIREKSPNTAVKIVSQALAGTILSYNGWVTDGQPVNGNRKWYFDANGDYFWSGATA</sequence>
<dbReference type="PANTHER" id="PTHR30417">
    <property type="entry name" value="N-ACETYLMURAMOYL-L-ALANINE AMIDASE AMID"/>
    <property type="match status" value="1"/>
</dbReference>
<dbReference type="Pfam" id="PF01510">
    <property type="entry name" value="Amidase_2"/>
    <property type="match status" value="1"/>
</dbReference>
<evidence type="ECO:0000313" key="7">
    <source>
        <dbReference type="Proteomes" id="UP000480178"/>
    </source>
</evidence>
<proteinExistence type="predicted"/>
<comment type="catalytic activity">
    <reaction evidence="1">
        <text>Hydrolyzes the link between N-acetylmuramoyl residues and L-amino acid residues in certain cell-wall glycopeptides.</text>
        <dbReference type="EC" id="3.5.1.28"/>
    </reaction>
</comment>
<dbReference type="Proteomes" id="UP000480178">
    <property type="component" value="Chromosome"/>
</dbReference>
<evidence type="ECO:0000256" key="1">
    <source>
        <dbReference type="ARBA" id="ARBA00001561"/>
    </source>
</evidence>
<dbReference type="EMBL" id="CP048222">
    <property type="protein sequence ID" value="QHT67747.1"/>
    <property type="molecule type" value="Genomic_DNA"/>
</dbReference>
<evidence type="ECO:0000256" key="3">
    <source>
        <dbReference type="ARBA" id="ARBA00022801"/>
    </source>
</evidence>
<evidence type="ECO:0000256" key="4">
    <source>
        <dbReference type="ARBA" id="ARBA00023316"/>
    </source>
</evidence>
<keyword evidence="3" id="KW-0378">Hydrolase</keyword>
<dbReference type="AlphaFoldDB" id="A0A6C0GII0"/>